<evidence type="ECO:0000256" key="1">
    <source>
        <dbReference type="SAM" id="Coils"/>
    </source>
</evidence>
<dbReference type="Proteomes" id="UP001159363">
    <property type="component" value="Chromosome 4"/>
</dbReference>
<accession>A0ABQ9HEL4</accession>
<keyword evidence="1" id="KW-0175">Coiled coil</keyword>
<evidence type="ECO:0000313" key="3">
    <source>
        <dbReference type="Proteomes" id="UP001159363"/>
    </source>
</evidence>
<dbReference type="EMBL" id="JARBHB010000005">
    <property type="protein sequence ID" value="KAJ8882621.1"/>
    <property type="molecule type" value="Genomic_DNA"/>
</dbReference>
<sequence length="137" mass="15952">MIVNDVTSAVIKAVIRELKETLSFDVERTTKLRGEVQQLVERLNEAKRQLALARDELEQYQRRSNLRFFGIPESENENADALVIDVIHKNLNLPHRTVDDINRSHRVGVKKTDKHRPIIVKFVSYCRRAKFSEPNDC</sequence>
<keyword evidence="3" id="KW-1185">Reference proteome</keyword>
<feature type="coiled-coil region" evidence="1">
    <location>
        <begin position="29"/>
        <end position="63"/>
    </location>
</feature>
<reference evidence="2 3" key="1">
    <citation type="submission" date="2023-02" db="EMBL/GenBank/DDBJ databases">
        <title>LHISI_Scaffold_Assembly.</title>
        <authorList>
            <person name="Stuart O.P."/>
            <person name="Cleave R."/>
            <person name="Magrath M.J.L."/>
            <person name="Mikheyev A.S."/>
        </authorList>
    </citation>
    <scope>NUCLEOTIDE SEQUENCE [LARGE SCALE GENOMIC DNA]</scope>
    <source>
        <strain evidence="2">Daus_M_001</strain>
        <tissue evidence="2">Leg muscle</tissue>
    </source>
</reference>
<dbReference type="InterPro" id="IPR004244">
    <property type="entry name" value="Transposase_22"/>
</dbReference>
<gene>
    <name evidence="2" type="ORF">PR048_014433</name>
</gene>
<organism evidence="2 3">
    <name type="scientific">Dryococelus australis</name>
    <dbReference type="NCBI Taxonomy" id="614101"/>
    <lineage>
        <taxon>Eukaryota</taxon>
        <taxon>Metazoa</taxon>
        <taxon>Ecdysozoa</taxon>
        <taxon>Arthropoda</taxon>
        <taxon>Hexapoda</taxon>
        <taxon>Insecta</taxon>
        <taxon>Pterygota</taxon>
        <taxon>Neoptera</taxon>
        <taxon>Polyneoptera</taxon>
        <taxon>Phasmatodea</taxon>
        <taxon>Verophasmatodea</taxon>
        <taxon>Anareolatae</taxon>
        <taxon>Phasmatidae</taxon>
        <taxon>Eurycanthinae</taxon>
        <taxon>Dryococelus</taxon>
    </lineage>
</organism>
<dbReference type="Gene3D" id="3.30.70.1820">
    <property type="entry name" value="L1 transposable element, RRM domain"/>
    <property type="match status" value="1"/>
</dbReference>
<comment type="caution">
    <text evidence="2">The sequence shown here is derived from an EMBL/GenBank/DDBJ whole genome shotgun (WGS) entry which is preliminary data.</text>
</comment>
<dbReference type="PANTHER" id="PTHR11505">
    <property type="entry name" value="L1 TRANSPOSABLE ELEMENT-RELATED"/>
    <property type="match status" value="1"/>
</dbReference>
<protein>
    <submittedName>
        <fullName evidence="2">Uncharacterized protein</fullName>
    </submittedName>
</protein>
<proteinExistence type="predicted"/>
<evidence type="ECO:0000313" key="2">
    <source>
        <dbReference type="EMBL" id="KAJ8882621.1"/>
    </source>
</evidence>
<name>A0ABQ9HEL4_9NEOP</name>